<dbReference type="Proteomes" id="UP000007382">
    <property type="component" value="Chromosome"/>
</dbReference>
<dbReference type="PANTHER" id="PTHR30290">
    <property type="entry name" value="PERIPLASMIC BINDING COMPONENT OF ABC TRANSPORTER"/>
    <property type="match status" value="1"/>
</dbReference>
<evidence type="ECO:0000256" key="3">
    <source>
        <dbReference type="ARBA" id="ARBA00022448"/>
    </source>
</evidence>
<dbReference type="AlphaFoldDB" id="I0INN4"/>
<dbReference type="PANTHER" id="PTHR30290:SF10">
    <property type="entry name" value="PERIPLASMIC OLIGOPEPTIDE-BINDING PROTEIN-RELATED"/>
    <property type="match status" value="1"/>
</dbReference>
<gene>
    <name evidence="6" type="ordered locus">LFE_1198</name>
</gene>
<dbReference type="KEGG" id="lfc:LFE_1198"/>
<dbReference type="PIRSF" id="PIRSF002741">
    <property type="entry name" value="MppA"/>
    <property type="match status" value="1"/>
</dbReference>
<comment type="similarity">
    <text evidence="2">Belongs to the bacterial solute-binding protein 5 family.</text>
</comment>
<feature type="domain" description="Solute-binding protein family 5" evidence="5">
    <location>
        <begin position="40"/>
        <end position="407"/>
    </location>
</feature>
<dbReference type="Gene3D" id="3.40.190.10">
    <property type="entry name" value="Periplasmic binding protein-like II"/>
    <property type="match status" value="1"/>
</dbReference>
<dbReference type="Pfam" id="PF00496">
    <property type="entry name" value="SBP_bac_5"/>
    <property type="match status" value="1"/>
</dbReference>
<dbReference type="InterPro" id="IPR000914">
    <property type="entry name" value="SBP_5_dom"/>
</dbReference>
<dbReference type="CDD" id="cd08504">
    <property type="entry name" value="PBP2_OppA"/>
    <property type="match status" value="1"/>
</dbReference>
<dbReference type="SUPFAM" id="SSF53850">
    <property type="entry name" value="Periplasmic binding protein-like II"/>
    <property type="match status" value="1"/>
</dbReference>
<comment type="subcellular location">
    <subcellularLocation>
        <location evidence="1">Cell envelope</location>
    </subcellularLocation>
</comment>
<dbReference type="GO" id="GO:0030288">
    <property type="term" value="C:outer membrane-bounded periplasmic space"/>
    <property type="evidence" value="ECO:0007669"/>
    <property type="project" value="UniProtKB-ARBA"/>
</dbReference>
<dbReference type="EMBL" id="AP012342">
    <property type="protein sequence ID" value="BAM06883.1"/>
    <property type="molecule type" value="Genomic_DNA"/>
</dbReference>
<dbReference type="GO" id="GO:1904680">
    <property type="term" value="F:peptide transmembrane transporter activity"/>
    <property type="evidence" value="ECO:0007669"/>
    <property type="project" value="TreeGrafter"/>
</dbReference>
<protein>
    <submittedName>
        <fullName evidence="6">Putative oligopeptide ABC transporter</fullName>
    </submittedName>
</protein>
<evidence type="ECO:0000313" key="6">
    <source>
        <dbReference type="EMBL" id="BAM06883.1"/>
    </source>
</evidence>
<evidence type="ECO:0000313" key="7">
    <source>
        <dbReference type="Proteomes" id="UP000007382"/>
    </source>
</evidence>
<dbReference type="GO" id="GO:0015833">
    <property type="term" value="P:peptide transport"/>
    <property type="evidence" value="ECO:0007669"/>
    <property type="project" value="TreeGrafter"/>
</dbReference>
<evidence type="ECO:0000256" key="2">
    <source>
        <dbReference type="ARBA" id="ARBA00005695"/>
    </source>
</evidence>
<reference evidence="6 7" key="1">
    <citation type="journal article" date="2012" name="J. Bacteriol.">
        <title>Complete Genome Sequence of Leptospirillum ferrooxidans Strain C2-3, Isolated from a Fresh Volcanic Ash Deposit on the Island of Miyake, Japan.</title>
        <authorList>
            <person name="Fujimura R."/>
            <person name="Sato Y."/>
            <person name="Nishizawa T."/>
            <person name="Oshima K."/>
            <person name="Kim S.-W."/>
            <person name="Hattori M."/>
            <person name="Kamijo T."/>
            <person name="Ohta H."/>
        </authorList>
    </citation>
    <scope>NUCLEOTIDE SEQUENCE [LARGE SCALE GENOMIC DNA]</scope>
    <source>
        <strain evidence="6 7">C2-3</strain>
    </source>
</reference>
<dbReference type="HOGENOM" id="CLU_017028_0_3_0"/>
<organism evidence="6 7">
    <name type="scientific">Leptospirillum ferrooxidans (strain C2-3)</name>
    <dbReference type="NCBI Taxonomy" id="1162668"/>
    <lineage>
        <taxon>Bacteria</taxon>
        <taxon>Pseudomonadati</taxon>
        <taxon>Nitrospirota</taxon>
        <taxon>Nitrospiria</taxon>
        <taxon>Nitrospirales</taxon>
        <taxon>Nitrospiraceae</taxon>
        <taxon>Leptospirillum</taxon>
    </lineage>
</organism>
<keyword evidence="7" id="KW-1185">Reference proteome</keyword>
<evidence type="ECO:0000259" key="5">
    <source>
        <dbReference type="Pfam" id="PF00496"/>
    </source>
</evidence>
<keyword evidence="3" id="KW-0813">Transport</keyword>
<reference evidence="7" key="2">
    <citation type="submission" date="2012-03" db="EMBL/GenBank/DDBJ databases">
        <title>The complete genome sequence of the pioneer microbe on fresh volcanic deposit, Leptospirillum ferrooxidans strain C2-3.</title>
        <authorList>
            <person name="Fujimura R."/>
            <person name="Sato Y."/>
            <person name="Nishizawa T."/>
            <person name="Nanba K."/>
            <person name="Oshima K."/>
            <person name="Hattori M."/>
            <person name="Kamijo T."/>
            <person name="Ohta H."/>
        </authorList>
    </citation>
    <scope>NUCLEOTIDE SEQUENCE [LARGE SCALE GENOMIC DNA]</scope>
    <source>
        <strain evidence="7">C2-3</strain>
    </source>
</reference>
<dbReference type="Gene3D" id="3.10.105.10">
    <property type="entry name" value="Dipeptide-binding Protein, Domain 3"/>
    <property type="match status" value="1"/>
</dbReference>
<evidence type="ECO:0000256" key="4">
    <source>
        <dbReference type="ARBA" id="ARBA00022729"/>
    </source>
</evidence>
<dbReference type="eggNOG" id="COG4166">
    <property type="taxonomic scope" value="Bacteria"/>
</dbReference>
<dbReference type="STRING" id="1162668.LFE_1198"/>
<dbReference type="InterPro" id="IPR039424">
    <property type="entry name" value="SBP_5"/>
</dbReference>
<accession>I0INN4</accession>
<keyword evidence="4" id="KW-0732">Signal</keyword>
<evidence type="ECO:0000256" key="1">
    <source>
        <dbReference type="ARBA" id="ARBA00004196"/>
    </source>
</evidence>
<dbReference type="PATRIC" id="fig|1162668.3.peg.1391"/>
<sequence>MAMADDPSTLDWNKATDGISFEVITNLMDGLTRFDKHLNVSPDIALSWETVGNKEFTFHLDPSRTWSDGKPVRSSDFRNSFLRLLSSKTASPYAYYLFDVQNASCFHENKCTASQVGIEVPDSKTLKVSLSHPMAAFPSLLTSPITDPVRIDLIQKYKDKWTSPKHLVTNGRFILKDWWHGDSLLLESRKDIVPAPSLRRIRFLIIPEPVTQLLLYDRHVLDIVGVPSFYVKKYQQSPDLHRIPQFSTVYYSLNIKRPPFDNIHVRKAFALAVDRSDLRELFQNAFPVSRSFIPRGLLGYEKNGGYRYDPQKARSELAMAGYPGGKHFPRVTLIFPSGTQSRILAVHFQESFRKVLHVSIHLRSLEWKAFLAKLDSKTPQMYQSGWLADYPDPNTFMTLMMTDSGNNRTGWGDPLFDHLVSEALSSDNQSVRSELYKKAQKQLLRIGIPVIPLSEGLSNMLVHQDIKGFWHDPLGTDHLENVTKIPD</sequence>
<dbReference type="InterPro" id="IPR030678">
    <property type="entry name" value="Peptide/Ni-bd"/>
</dbReference>
<proteinExistence type="inferred from homology"/>
<dbReference type="Gene3D" id="3.90.76.10">
    <property type="entry name" value="Dipeptide-binding Protein, Domain 1"/>
    <property type="match status" value="1"/>
</dbReference>
<name>I0INN4_LEPFC</name>
<dbReference type="GO" id="GO:0043190">
    <property type="term" value="C:ATP-binding cassette (ABC) transporter complex"/>
    <property type="evidence" value="ECO:0007669"/>
    <property type="project" value="InterPro"/>
</dbReference>